<accession>A0A9N8WMR2</accession>
<dbReference type="Proteomes" id="UP000789375">
    <property type="component" value="Unassembled WGS sequence"/>
</dbReference>
<keyword evidence="2" id="KW-1185">Reference proteome</keyword>
<proteinExistence type="predicted"/>
<gene>
    <name evidence="1" type="ORF">FMOSSE_LOCUS3583</name>
</gene>
<sequence>MDCLVPEILEKIFKYIYAPNEDRFYTEDRARLHSCLLVNRYWCKVSAPILWKWALNDYGSIYERQAKINTLLKCCDENSRLYLIANGIEIPFSLQEVPIFQYASFIEILDYGKLVNSISEWLETLPRLPAESLTLVLRATLKLLVKESKITSFQAWPLRFPTDLIHLILVEEGIENLFLNVRNLLINTHVRLDRWLSAPVKICRKIETLTISLPGQSNSYFGSKSSADPSPYYFKESAQMSSLIQHQKSLQKLKINEGFGFSVIINTSLSSVKDSLTNLSFKSVDFGGSDPWYGICTLYMLEVFKCKNCKGLTVEMIEPLIKCTNGEFRRVKKMILDWNTSKEAHDLLNYWYSKLIATSITCNTQYLAD</sequence>
<evidence type="ECO:0000313" key="1">
    <source>
        <dbReference type="EMBL" id="CAG8491944.1"/>
    </source>
</evidence>
<comment type="caution">
    <text evidence="1">The sequence shown here is derived from an EMBL/GenBank/DDBJ whole genome shotgun (WGS) entry which is preliminary data.</text>
</comment>
<evidence type="ECO:0000313" key="2">
    <source>
        <dbReference type="Proteomes" id="UP000789375"/>
    </source>
</evidence>
<reference evidence="1" key="1">
    <citation type="submission" date="2021-06" db="EMBL/GenBank/DDBJ databases">
        <authorList>
            <person name="Kallberg Y."/>
            <person name="Tangrot J."/>
            <person name="Rosling A."/>
        </authorList>
    </citation>
    <scope>NUCLEOTIDE SEQUENCE</scope>
    <source>
        <strain evidence="1">87-6 pot B 2015</strain>
    </source>
</reference>
<dbReference type="EMBL" id="CAJVPP010000542">
    <property type="protein sequence ID" value="CAG8491944.1"/>
    <property type="molecule type" value="Genomic_DNA"/>
</dbReference>
<organism evidence="1 2">
    <name type="scientific">Funneliformis mosseae</name>
    <name type="common">Endomycorrhizal fungus</name>
    <name type="synonym">Glomus mosseae</name>
    <dbReference type="NCBI Taxonomy" id="27381"/>
    <lineage>
        <taxon>Eukaryota</taxon>
        <taxon>Fungi</taxon>
        <taxon>Fungi incertae sedis</taxon>
        <taxon>Mucoromycota</taxon>
        <taxon>Glomeromycotina</taxon>
        <taxon>Glomeromycetes</taxon>
        <taxon>Glomerales</taxon>
        <taxon>Glomeraceae</taxon>
        <taxon>Funneliformis</taxon>
    </lineage>
</organism>
<name>A0A9N8WMR2_FUNMO</name>
<dbReference type="AlphaFoldDB" id="A0A9N8WMR2"/>
<protein>
    <submittedName>
        <fullName evidence="1">8804_t:CDS:1</fullName>
    </submittedName>
</protein>